<evidence type="ECO:0000313" key="3">
    <source>
        <dbReference type="Proteomes" id="UP001620645"/>
    </source>
</evidence>
<evidence type="ECO:0000313" key="2">
    <source>
        <dbReference type="EMBL" id="KAL3070073.1"/>
    </source>
</evidence>
<reference evidence="2 3" key="1">
    <citation type="submission" date="2024-10" db="EMBL/GenBank/DDBJ databases">
        <authorList>
            <person name="Kim D."/>
        </authorList>
    </citation>
    <scope>NUCLEOTIDE SEQUENCE [LARGE SCALE GENOMIC DNA]</scope>
    <source>
        <strain evidence="2">Taebaek</strain>
    </source>
</reference>
<dbReference type="AlphaFoldDB" id="A0ABD2I1R0"/>
<feature type="transmembrane region" description="Helical" evidence="1">
    <location>
        <begin position="56"/>
        <end position="77"/>
    </location>
</feature>
<evidence type="ECO:0000256" key="1">
    <source>
        <dbReference type="SAM" id="Phobius"/>
    </source>
</evidence>
<organism evidence="2 3">
    <name type="scientific">Heterodera schachtii</name>
    <name type="common">Sugarbeet cyst nematode worm</name>
    <name type="synonym">Tylenchus schachtii</name>
    <dbReference type="NCBI Taxonomy" id="97005"/>
    <lineage>
        <taxon>Eukaryota</taxon>
        <taxon>Metazoa</taxon>
        <taxon>Ecdysozoa</taxon>
        <taxon>Nematoda</taxon>
        <taxon>Chromadorea</taxon>
        <taxon>Rhabditida</taxon>
        <taxon>Tylenchina</taxon>
        <taxon>Tylenchomorpha</taxon>
        <taxon>Tylenchoidea</taxon>
        <taxon>Heteroderidae</taxon>
        <taxon>Heteroderinae</taxon>
        <taxon>Heterodera</taxon>
    </lineage>
</organism>
<keyword evidence="1" id="KW-1133">Transmembrane helix</keyword>
<proteinExistence type="predicted"/>
<sequence length="105" mass="11421">MCKLNDVCVLLFVVLVAVVTRRGVSERMKMNGQWAQFLLSPRHFSAGAFPPLPPPLLLMFLLLVLHYIYIFFANLCVPKVAAASSSVRNVPAGPSIAAPEALAVQ</sequence>
<protein>
    <recommendedName>
        <fullName evidence="4">Gland protein</fullName>
    </recommendedName>
</protein>
<name>A0ABD2I1R0_HETSC</name>
<accession>A0ABD2I1R0</accession>
<evidence type="ECO:0008006" key="4">
    <source>
        <dbReference type="Google" id="ProtNLM"/>
    </source>
</evidence>
<keyword evidence="1" id="KW-0812">Transmembrane</keyword>
<keyword evidence="3" id="KW-1185">Reference proteome</keyword>
<keyword evidence="1" id="KW-0472">Membrane</keyword>
<gene>
    <name evidence="2" type="ORF">niasHS_016599</name>
</gene>
<dbReference type="EMBL" id="JBICCN010000419">
    <property type="protein sequence ID" value="KAL3070073.1"/>
    <property type="molecule type" value="Genomic_DNA"/>
</dbReference>
<comment type="caution">
    <text evidence="2">The sequence shown here is derived from an EMBL/GenBank/DDBJ whole genome shotgun (WGS) entry which is preliminary data.</text>
</comment>
<dbReference type="Proteomes" id="UP001620645">
    <property type="component" value="Unassembled WGS sequence"/>
</dbReference>